<evidence type="ECO:0000313" key="3">
    <source>
        <dbReference type="Proteomes" id="UP001162060"/>
    </source>
</evidence>
<sequence>MVSKATRAATAAARRAAARMRAAAESASHASAAGELSPVVVNPPRGESPRATGTSVASTAGTSNRNQDKSEIEIIYSSESDASSDSKATPHASG</sequence>
<dbReference type="AlphaFoldDB" id="A0AAV1UB72"/>
<organism evidence="2 3">
    <name type="scientific">Peronospora matthiolae</name>
    <dbReference type="NCBI Taxonomy" id="2874970"/>
    <lineage>
        <taxon>Eukaryota</taxon>
        <taxon>Sar</taxon>
        <taxon>Stramenopiles</taxon>
        <taxon>Oomycota</taxon>
        <taxon>Peronosporomycetes</taxon>
        <taxon>Peronosporales</taxon>
        <taxon>Peronosporaceae</taxon>
        <taxon>Peronospora</taxon>
    </lineage>
</organism>
<dbReference type="Proteomes" id="UP001162060">
    <property type="component" value="Unassembled WGS sequence"/>
</dbReference>
<feature type="region of interest" description="Disordered" evidence="1">
    <location>
        <begin position="1"/>
        <end position="94"/>
    </location>
</feature>
<feature type="compositionally biased region" description="Low complexity" evidence="1">
    <location>
        <begin position="1"/>
        <end position="33"/>
    </location>
</feature>
<evidence type="ECO:0000256" key="1">
    <source>
        <dbReference type="SAM" id="MobiDB-lite"/>
    </source>
</evidence>
<feature type="compositionally biased region" description="Low complexity" evidence="1">
    <location>
        <begin position="73"/>
        <end position="87"/>
    </location>
</feature>
<protein>
    <submittedName>
        <fullName evidence="2">Uncharacterized protein</fullName>
    </submittedName>
</protein>
<proteinExistence type="predicted"/>
<name>A0AAV1UB72_9STRA</name>
<comment type="caution">
    <text evidence="2">The sequence shown here is derived from an EMBL/GenBank/DDBJ whole genome shotgun (WGS) entry which is preliminary data.</text>
</comment>
<gene>
    <name evidence="2" type="ORF">PM001_LOCUS16586</name>
</gene>
<reference evidence="2" key="1">
    <citation type="submission" date="2024-01" db="EMBL/GenBank/DDBJ databases">
        <authorList>
            <person name="Webb A."/>
        </authorList>
    </citation>
    <scope>NUCLEOTIDE SEQUENCE</scope>
    <source>
        <strain evidence="2">Pm1</strain>
    </source>
</reference>
<accession>A0AAV1UB72</accession>
<feature type="compositionally biased region" description="Low complexity" evidence="1">
    <location>
        <begin position="51"/>
        <end position="63"/>
    </location>
</feature>
<dbReference type="EMBL" id="CAKLBY020000175">
    <property type="protein sequence ID" value="CAK7931436.1"/>
    <property type="molecule type" value="Genomic_DNA"/>
</dbReference>
<evidence type="ECO:0000313" key="2">
    <source>
        <dbReference type="EMBL" id="CAK7931436.1"/>
    </source>
</evidence>